<dbReference type="EMBL" id="CAJVPU010001529">
    <property type="protein sequence ID" value="CAG8483162.1"/>
    <property type="molecule type" value="Genomic_DNA"/>
</dbReference>
<gene>
    <name evidence="1" type="ORF">DHETER_LOCUS2216</name>
</gene>
<sequence>MSGPPPPPTKKPKRPYNAGRHNKRNEEKEENYENIRFSANAKDAEEKYRMMQNADDKYKKQNEELEKETKQLQLQVSEAETNNGSLQNSLQELNLRFESEKNRWQRRSNESDLEIQNLKKQLVDLEKETRKYQDALGKAKNFHFGDDSNSNTVELAKTISGIVVLLEEFTSVKGKDVSINENAANELLLHYKCAMRVGEGKGKPVLSAALQRHILEEIFRFISEYLFQPKFENQQQSPLSLQSSDQQSDHPQPQQPKQLPQPPQQPQQSRQPQPQEVDKQDPEKKARAAIAIGRSQSLTRPPLPPIPGQEPTVEQEQTIEFAVEVDDNNLEAEIAACMKVLCDLVQQLSESREGTDDITRVTPINIRQQVYSVLGTRGFCNDKHPFIDQLTDTILKTVGKYRQFKNKEKQTESHEKAEKIARDVALLYFRLIAQEPVPEFTEFFEAGTPLQINIMEGTWDDHEIHDLEVEICSFPLVSVKGKDDARKVLYKSVVLTRQRTANVN</sequence>
<evidence type="ECO:0000313" key="1">
    <source>
        <dbReference type="EMBL" id="CAG8483162.1"/>
    </source>
</evidence>
<reference evidence="1" key="1">
    <citation type="submission" date="2021-06" db="EMBL/GenBank/DDBJ databases">
        <authorList>
            <person name="Kallberg Y."/>
            <person name="Tangrot J."/>
            <person name="Rosling A."/>
        </authorList>
    </citation>
    <scope>NUCLEOTIDE SEQUENCE</scope>
    <source>
        <strain evidence="1">IL203A</strain>
    </source>
</reference>
<keyword evidence="2" id="KW-1185">Reference proteome</keyword>
<dbReference type="Proteomes" id="UP000789702">
    <property type="component" value="Unassembled WGS sequence"/>
</dbReference>
<organism evidence="1 2">
    <name type="scientific">Dentiscutata heterogama</name>
    <dbReference type="NCBI Taxonomy" id="1316150"/>
    <lineage>
        <taxon>Eukaryota</taxon>
        <taxon>Fungi</taxon>
        <taxon>Fungi incertae sedis</taxon>
        <taxon>Mucoromycota</taxon>
        <taxon>Glomeromycotina</taxon>
        <taxon>Glomeromycetes</taxon>
        <taxon>Diversisporales</taxon>
        <taxon>Gigasporaceae</taxon>
        <taxon>Dentiscutata</taxon>
    </lineage>
</organism>
<comment type="caution">
    <text evidence="1">The sequence shown here is derived from an EMBL/GenBank/DDBJ whole genome shotgun (WGS) entry which is preliminary data.</text>
</comment>
<proteinExistence type="predicted"/>
<protein>
    <submittedName>
        <fullName evidence="1">11369_t:CDS:1</fullName>
    </submittedName>
</protein>
<accession>A0ACA9KN71</accession>
<evidence type="ECO:0000313" key="2">
    <source>
        <dbReference type="Proteomes" id="UP000789702"/>
    </source>
</evidence>
<name>A0ACA9KN71_9GLOM</name>